<dbReference type="Pfam" id="PF20231">
    <property type="entry name" value="DUF6589"/>
    <property type="match status" value="1"/>
</dbReference>
<gene>
    <name evidence="2" type="ORF">DPMN_191810</name>
</gene>
<sequence length="104" mass="11877">MKIANRLEKACGRCQRIVSFVKTGITGSISLLRSYKVPGGGDQLTSVRIEEAKHIRSLATTPEKRFEHLHPFIIELWHIKQDFLEASCHGKQMVKEQLMDFHSS</sequence>
<keyword evidence="3" id="KW-1185">Reference proteome</keyword>
<accession>A0A9D3XZ60</accession>
<dbReference type="EMBL" id="JAIWYP010000162">
    <property type="protein sequence ID" value="KAH3689028.1"/>
    <property type="molecule type" value="Genomic_DNA"/>
</dbReference>
<comment type="caution">
    <text evidence="2">The sequence shown here is derived from an EMBL/GenBank/DDBJ whole genome shotgun (WGS) entry which is preliminary data.</text>
</comment>
<protein>
    <recommendedName>
        <fullName evidence="1">DUF6589 domain-containing protein</fullName>
    </recommendedName>
</protein>
<proteinExistence type="predicted"/>
<dbReference type="Proteomes" id="UP000828390">
    <property type="component" value="Unassembled WGS sequence"/>
</dbReference>
<name>A0A9D3XZ60_DREPO</name>
<evidence type="ECO:0000313" key="2">
    <source>
        <dbReference type="EMBL" id="KAH3689028.1"/>
    </source>
</evidence>
<organism evidence="2 3">
    <name type="scientific">Dreissena polymorpha</name>
    <name type="common">Zebra mussel</name>
    <name type="synonym">Mytilus polymorpha</name>
    <dbReference type="NCBI Taxonomy" id="45954"/>
    <lineage>
        <taxon>Eukaryota</taxon>
        <taxon>Metazoa</taxon>
        <taxon>Spiralia</taxon>
        <taxon>Lophotrochozoa</taxon>
        <taxon>Mollusca</taxon>
        <taxon>Bivalvia</taxon>
        <taxon>Autobranchia</taxon>
        <taxon>Heteroconchia</taxon>
        <taxon>Euheterodonta</taxon>
        <taxon>Imparidentia</taxon>
        <taxon>Neoheterodontei</taxon>
        <taxon>Myida</taxon>
        <taxon>Dreissenoidea</taxon>
        <taxon>Dreissenidae</taxon>
        <taxon>Dreissena</taxon>
    </lineage>
</organism>
<dbReference type="InterPro" id="IPR046496">
    <property type="entry name" value="DUF6589"/>
</dbReference>
<feature type="domain" description="DUF6589" evidence="1">
    <location>
        <begin position="37"/>
        <end position="86"/>
    </location>
</feature>
<dbReference type="AlphaFoldDB" id="A0A9D3XZ60"/>
<evidence type="ECO:0000313" key="3">
    <source>
        <dbReference type="Proteomes" id="UP000828390"/>
    </source>
</evidence>
<reference evidence="2" key="1">
    <citation type="journal article" date="2019" name="bioRxiv">
        <title>The Genome of the Zebra Mussel, Dreissena polymorpha: A Resource for Invasive Species Research.</title>
        <authorList>
            <person name="McCartney M.A."/>
            <person name="Auch B."/>
            <person name="Kono T."/>
            <person name="Mallez S."/>
            <person name="Zhang Y."/>
            <person name="Obille A."/>
            <person name="Becker A."/>
            <person name="Abrahante J.E."/>
            <person name="Garbe J."/>
            <person name="Badalamenti J.P."/>
            <person name="Herman A."/>
            <person name="Mangelson H."/>
            <person name="Liachko I."/>
            <person name="Sullivan S."/>
            <person name="Sone E.D."/>
            <person name="Koren S."/>
            <person name="Silverstein K.A.T."/>
            <person name="Beckman K.B."/>
            <person name="Gohl D.M."/>
        </authorList>
    </citation>
    <scope>NUCLEOTIDE SEQUENCE</scope>
    <source>
        <strain evidence="2">Duluth1</strain>
        <tissue evidence="2">Whole animal</tissue>
    </source>
</reference>
<evidence type="ECO:0000259" key="1">
    <source>
        <dbReference type="Pfam" id="PF20231"/>
    </source>
</evidence>
<reference evidence="2" key="2">
    <citation type="submission" date="2020-11" db="EMBL/GenBank/DDBJ databases">
        <authorList>
            <person name="McCartney M.A."/>
            <person name="Auch B."/>
            <person name="Kono T."/>
            <person name="Mallez S."/>
            <person name="Becker A."/>
            <person name="Gohl D.M."/>
            <person name="Silverstein K.A.T."/>
            <person name="Koren S."/>
            <person name="Bechman K.B."/>
            <person name="Herman A."/>
            <person name="Abrahante J.E."/>
            <person name="Garbe J."/>
        </authorList>
    </citation>
    <scope>NUCLEOTIDE SEQUENCE</scope>
    <source>
        <strain evidence="2">Duluth1</strain>
        <tissue evidence="2">Whole animal</tissue>
    </source>
</reference>